<reference evidence="3 4" key="1">
    <citation type="journal article" date="2013" name="Genome Announc.">
        <title>Draft Genome Sequence of Sphingobium ummariense Strain RL-3, a Hexachlorocyclohexane-Degrading Bacterium.</title>
        <authorList>
            <person name="Kohli P."/>
            <person name="Dua A."/>
            <person name="Sangwan N."/>
            <person name="Oldach P."/>
            <person name="Khurana J.P."/>
            <person name="Lal R."/>
        </authorList>
    </citation>
    <scope>NUCLEOTIDE SEQUENCE [LARGE SCALE GENOMIC DNA]</scope>
    <source>
        <strain evidence="3 4">RL-3</strain>
    </source>
</reference>
<accession>T0IZH6</accession>
<dbReference type="STRING" id="1346791.M529_16415"/>
<sequence>MSDFASRRGLPYIGGMAIFPRPVSPKSALGDFWSYFRQQRQHKWPILGLSVALTWVIIWAFVIDANTNTMPTRNKIIYVESWDANRSDAAIILQQKIDFAKREAALIQQQKKMQGFADAFGIEWREEEKRNTAQRKEAVKAIDAILDQRLAKAEAAEKASPQASAAATAKAGTAQP</sequence>
<keyword evidence="2" id="KW-1133">Transmembrane helix</keyword>
<keyword evidence="2" id="KW-0472">Membrane</keyword>
<dbReference type="PATRIC" id="fig|1346791.3.peg.3164"/>
<proteinExistence type="predicted"/>
<organism evidence="3 4">
    <name type="scientific">Sphingobium ummariense RL-3</name>
    <dbReference type="NCBI Taxonomy" id="1346791"/>
    <lineage>
        <taxon>Bacteria</taxon>
        <taxon>Pseudomonadati</taxon>
        <taxon>Pseudomonadota</taxon>
        <taxon>Alphaproteobacteria</taxon>
        <taxon>Sphingomonadales</taxon>
        <taxon>Sphingomonadaceae</taxon>
        <taxon>Sphingobium</taxon>
    </lineage>
</organism>
<dbReference type="Proteomes" id="UP000015523">
    <property type="component" value="Unassembled WGS sequence"/>
</dbReference>
<keyword evidence="2" id="KW-0812">Transmembrane</keyword>
<protein>
    <submittedName>
        <fullName evidence="3">Uncharacterized protein</fullName>
    </submittedName>
</protein>
<name>T0IZH6_9SPHN</name>
<dbReference type="RefSeq" id="WP_021318949.1">
    <property type="nucleotide sequence ID" value="NZ_AUWY01000111.1"/>
</dbReference>
<comment type="caution">
    <text evidence="3">The sequence shown here is derived from an EMBL/GenBank/DDBJ whole genome shotgun (WGS) entry which is preliminary data.</text>
</comment>
<keyword evidence="4" id="KW-1185">Reference proteome</keyword>
<dbReference type="EMBL" id="AUWY01000111">
    <property type="protein sequence ID" value="EQB31131.1"/>
    <property type="molecule type" value="Genomic_DNA"/>
</dbReference>
<dbReference type="AlphaFoldDB" id="T0IZH6"/>
<evidence type="ECO:0000256" key="2">
    <source>
        <dbReference type="SAM" id="Phobius"/>
    </source>
</evidence>
<evidence type="ECO:0000256" key="1">
    <source>
        <dbReference type="SAM" id="MobiDB-lite"/>
    </source>
</evidence>
<feature type="region of interest" description="Disordered" evidence="1">
    <location>
        <begin position="157"/>
        <end position="176"/>
    </location>
</feature>
<evidence type="ECO:0000313" key="3">
    <source>
        <dbReference type="EMBL" id="EQB31131.1"/>
    </source>
</evidence>
<feature type="compositionally biased region" description="Low complexity" evidence="1">
    <location>
        <begin position="158"/>
        <end position="176"/>
    </location>
</feature>
<evidence type="ECO:0000313" key="4">
    <source>
        <dbReference type="Proteomes" id="UP000015523"/>
    </source>
</evidence>
<dbReference type="OrthoDB" id="7391871at2"/>
<dbReference type="eggNOG" id="ENOG503009C">
    <property type="taxonomic scope" value="Bacteria"/>
</dbReference>
<feature type="transmembrane region" description="Helical" evidence="2">
    <location>
        <begin position="44"/>
        <end position="63"/>
    </location>
</feature>
<gene>
    <name evidence="3" type="ORF">M529_16415</name>
</gene>